<keyword evidence="3" id="KW-1185">Reference proteome</keyword>
<dbReference type="InterPro" id="IPR029062">
    <property type="entry name" value="Class_I_gatase-like"/>
</dbReference>
<keyword evidence="2" id="KW-0808">Transferase</keyword>
<evidence type="ECO:0000313" key="3">
    <source>
        <dbReference type="Proteomes" id="UP000186905"/>
    </source>
</evidence>
<evidence type="ECO:0000259" key="1">
    <source>
        <dbReference type="Pfam" id="PF01965"/>
    </source>
</evidence>
<sequence>MSESQSVPSIPQFTITVLLYDQFDLLEVSGPLEMFGTLPEHFDIQFVSQSGRPVASRQGPKLVADFSIYNSHKTDILWVPGGEGVEQAITNTLLIDWLQQQSSNASYICSVGTGAALLAQAGILKDKAATTNKKRYRWVTGIGSDINWYPVARWVKDGRVFTSSGVSAGIDLSLAVIAQLLDEETARKTAIEAEYIWINDPSDDPFAPLHVVH</sequence>
<proteinExistence type="predicted"/>
<dbReference type="CDD" id="cd03139">
    <property type="entry name" value="GATase1_PfpI_2"/>
    <property type="match status" value="1"/>
</dbReference>
<dbReference type="OrthoDB" id="9803764at2"/>
<dbReference type="Proteomes" id="UP000186905">
    <property type="component" value="Unassembled WGS sequence"/>
</dbReference>
<protein>
    <submittedName>
        <fullName evidence="2">Dimethyladenosine transferase</fullName>
    </submittedName>
</protein>
<accession>A0A1Q9G9W3</accession>
<dbReference type="InterPro" id="IPR002818">
    <property type="entry name" value="DJ-1/PfpI"/>
</dbReference>
<dbReference type="PANTHER" id="PTHR43130">
    <property type="entry name" value="ARAC-FAMILY TRANSCRIPTIONAL REGULATOR"/>
    <property type="match status" value="1"/>
</dbReference>
<dbReference type="PANTHER" id="PTHR43130:SF15">
    <property type="entry name" value="THIJ_PFPI FAMILY PROTEIN (AFU_ORTHOLOGUE AFUA_5G14240)"/>
    <property type="match status" value="1"/>
</dbReference>
<comment type="caution">
    <text evidence="2">The sequence shown here is derived from an EMBL/GenBank/DDBJ whole genome shotgun (WGS) entry which is preliminary data.</text>
</comment>
<dbReference type="Gene3D" id="3.40.50.880">
    <property type="match status" value="1"/>
</dbReference>
<dbReference type="RefSeq" id="WP_075767415.1">
    <property type="nucleotide sequence ID" value="NZ_MJIL01000095.1"/>
</dbReference>
<evidence type="ECO:0000313" key="2">
    <source>
        <dbReference type="EMBL" id="OLQ71136.1"/>
    </source>
</evidence>
<feature type="domain" description="DJ-1/PfpI" evidence="1">
    <location>
        <begin position="15"/>
        <end position="178"/>
    </location>
</feature>
<name>A0A1Q9G9W3_9GAMM</name>
<reference evidence="2 3" key="1">
    <citation type="submission" date="2016-09" db="EMBL/GenBank/DDBJ databases">
        <title>Photobacterium proteolyticum sp. nov. a protease producing bacterium isolated from ocean sediments of Laizhou Bay.</title>
        <authorList>
            <person name="Li Y."/>
        </authorList>
    </citation>
    <scope>NUCLEOTIDE SEQUENCE [LARGE SCALE GENOMIC DNA]</scope>
    <source>
        <strain evidence="2 3">13-12</strain>
    </source>
</reference>
<dbReference type="SUPFAM" id="SSF52317">
    <property type="entry name" value="Class I glutamine amidotransferase-like"/>
    <property type="match status" value="1"/>
</dbReference>
<dbReference type="AlphaFoldDB" id="A0A1Q9G9W3"/>
<dbReference type="InterPro" id="IPR052158">
    <property type="entry name" value="INH-QAR"/>
</dbReference>
<gene>
    <name evidence="2" type="ORF">BIT28_02895</name>
</gene>
<dbReference type="STRING" id="1903952.BIT28_02895"/>
<dbReference type="Pfam" id="PF01965">
    <property type="entry name" value="DJ-1_PfpI"/>
    <property type="match status" value="1"/>
</dbReference>
<dbReference type="GO" id="GO:0016740">
    <property type="term" value="F:transferase activity"/>
    <property type="evidence" value="ECO:0007669"/>
    <property type="project" value="UniProtKB-KW"/>
</dbReference>
<dbReference type="EMBL" id="MJIL01000095">
    <property type="protein sequence ID" value="OLQ71136.1"/>
    <property type="molecule type" value="Genomic_DNA"/>
</dbReference>
<organism evidence="2 3">
    <name type="scientific">Photobacterium proteolyticum</name>
    <dbReference type="NCBI Taxonomy" id="1903952"/>
    <lineage>
        <taxon>Bacteria</taxon>
        <taxon>Pseudomonadati</taxon>
        <taxon>Pseudomonadota</taxon>
        <taxon>Gammaproteobacteria</taxon>
        <taxon>Vibrionales</taxon>
        <taxon>Vibrionaceae</taxon>
        <taxon>Photobacterium</taxon>
    </lineage>
</organism>